<keyword evidence="2" id="KW-1185">Reference proteome</keyword>
<sequence length="439" mass="49930">MSISPILAEESYPQNSQNAERQQIDSEIESLYARIRFLKSRRNQLAPVSQLPPELLLRIFFFTQELALLCPKSYYEWLAVSRVSTHWRDVALGTSALWGGIVQAAEEHWLHANLSVQRSGLWGLDVLFHDLNNNPKNVDFLLTLLPHTPRIRSLDIRLSAGWNRTFPGVELISDFLARPAPCLESLTLAGPSDRGVSFVGISTPLFMGVAPQLHTLRLLRAQIDWDFIPPFTNLVNLQLQDSFDTRFSLSKLILLLDYTTGLRTLSIDWSYRNVDTSRTDRLVHLPNLTSLDLRMQGDEVAFLERVRIPLHAVQSYLLNDLNSSFFEALGDCFSESPLVANQAEHIPDSEQVANPHMISFRVSSSITVTYPSSVNQDDVVALVQRFEARMGKKWGGRPSYNMRYDIHQGMNTYETKIDQWQAQDETMKDVKIDVGLLSE</sequence>
<dbReference type="EMBL" id="ML208299">
    <property type="protein sequence ID" value="TFK71319.1"/>
    <property type="molecule type" value="Genomic_DNA"/>
</dbReference>
<evidence type="ECO:0000313" key="1">
    <source>
        <dbReference type="EMBL" id="TFK71319.1"/>
    </source>
</evidence>
<reference evidence="1 2" key="1">
    <citation type="journal article" date="2019" name="Nat. Ecol. Evol.">
        <title>Megaphylogeny resolves global patterns of mushroom evolution.</title>
        <authorList>
            <person name="Varga T."/>
            <person name="Krizsan K."/>
            <person name="Foldi C."/>
            <person name="Dima B."/>
            <person name="Sanchez-Garcia M."/>
            <person name="Sanchez-Ramirez S."/>
            <person name="Szollosi G.J."/>
            <person name="Szarkandi J.G."/>
            <person name="Papp V."/>
            <person name="Albert L."/>
            <person name="Andreopoulos W."/>
            <person name="Angelini C."/>
            <person name="Antonin V."/>
            <person name="Barry K.W."/>
            <person name="Bougher N.L."/>
            <person name="Buchanan P."/>
            <person name="Buyck B."/>
            <person name="Bense V."/>
            <person name="Catcheside P."/>
            <person name="Chovatia M."/>
            <person name="Cooper J."/>
            <person name="Damon W."/>
            <person name="Desjardin D."/>
            <person name="Finy P."/>
            <person name="Geml J."/>
            <person name="Haridas S."/>
            <person name="Hughes K."/>
            <person name="Justo A."/>
            <person name="Karasinski D."/>
            <person name="Kautmanova I."/>
            <person name="Kiss B."/>
            <person name="Kocsube S."/>
            <person name="Kotiranta H."/>
            <person name="LaButti K.M."/>
            <person name="Lechner B.E."/>
            <person name="Liimatainen K."/>
            <person name="Lipzen A."/>
            <person name="Lukacs Z."/>
            <person name="Mihaltcheva S."/>
            <person name="Morgado L.N."/>
            <person name="Niskanen T."/>
            <person name="Noordeloos M.E."/>
            <person name="Ohm R.A."/>
            <person name="Ortiz-Santana B."/>
            <person name="Ovrebo C."/>
            <person name="Racz N."/>
            <person name="Riley R."/>
            <person name="Savchenko A."/>
            <person name="Shiryaev A."/>
            <person name="Soop K."/>
            <person name="Spirin V."/>
            <person name="Szebenyi C."/>
            <person name="Tomsovsky M."/>
            <person name="Tulloss R.E."/>
            <person name="Uehling J."/>
            <person name="Grigoriev I.V."/>
            <person name="Vagvolgyi C."/>
            <person name="Papp T."/>
            <person name="Martin F.M."/>
            <person name="Miettinen O."/>
            <person name="Hibbett D.S."/>
            <person name="Nagy L.G."/>
        </authorList>
    </citation>
    <scope>NUCLEOTIDE SEQUENCE [LARGE SCALE GENOMIC DNA]</scope>
    <source>
        <strain evidence="1 2">NL-1719</strain>
    </source>
</reference>
<organism evidence="1 2">
    <name type="scientific">Pluteus cervinus</name>
    <dbReference type="NCBI Taxonomy" id="181527"/>
    <lineage>
        <taxon>Eukaryota</taxon>
        <taxon>Fungi</taxon>
        <taxon>Dikarya</taxon>
        <taxon>Basidiomycota</taxon>
        <taxon>Agaricomycotina</taxon>
        <taxon>Agaricomycetes</taxon>
        <taxon>Agaricomycetidae</taxon>
        <taxon>Agaricales</taxon>
        <taxon>Pluteineae</taxon>
        <taxon>Pluteaceae</taxon>
        <taxon>Pluteus</taxon>
    </lineage>
</organism>
<gene>
    <name evidence="1" type="ORF">BDN72DRAFT_936244</name>
</gene>
<dbReference type="Proteomes" id="UP000308600">
    <property type="component" value="Unassembled WGS sequence"/>
</dbReference>
<accession>A0ACD3B024</accession>
<protein>
    <submittedName>
        <fullName evidence="1">Uncharacterized protein</fullName>
    </submittedName>
</protein>
<proteinExistence type="predicted"/>
<evidence type="ECO:0000313" key="2">
    <source>
        <dbReference type="Proteomes" id="UP000308600"/>
    </source>
</evidence>
<name>A0ACD3B024_9AGAR</name>